<keyword evidence="2" id="KW-1185">Reference proteome</keyword>
<dbReference type="GeneID" id="5715238"/>
<dbReference type="PaxDb" id="3055-EDP09268"/>
<gene>
    <name evidence="1" type="ORF">CHLRE_01g023200v5</name>
</gene>
<dbReference type="Proteomes" id="UP000006906">
    <property type="component" value="Chromosome 1"/>
</dbReference>
<protein>
    <submittedName>
        <fullName evidence="1">Uncharacterized protein</fullName>
    </submittedName>
</protein>
<dbReference type="HOGENOM" id="CLU_889528_0_0_1"/>
<accession>A8HPZ5</accession>
<evidence type="ECO:0000313" key="1">
    <source>
        <dbReference type="EMBL" id="PNW88298.1"/>
    </source>
</evidence>
<dbReference type="EMBL" id="CM008962">
    <property type="protein sequence ID" value="PNW88298.1"/>
    <property type="molecule type" value="Genomic_DNA"/>
</dbReference>
<dbReference type="AlphaFoldDB" id="A8HPZ5"/>
<reference evidence="1 2" key="1">
    <citation type="journal article" date="2007" name="Science">
        <title>The Chlamydomonas genome reveals the evolution of key animal and plant functions.</title>
        <authorList>
            <person name="Merchant S.S."/>
            <person name="Prochnik S.E."/>
            <person name="Vallon O."/>
            <person name="Harris E.H."/>
            <person name="Karpowicz S.J."/>
            <person name="Witman G.B."/>
            <person name="Terry A."/>
            <person name="Salamov A."/>
            <person name="Fritz-Laylin L.K."/>
            <person name="Marechal-Drouard L."/>
            <person name="Marshall W.F."/>
            <person name="Qu L.H."/>
            <person name="Nelson D.R."/>
            <person name="Sanderfoot A.A."/>
            <person name="Spalding M.H."/>
            <person name="Kapitonov V.V."/>
            <person name="Ren Q."/>
            <person name="Ferris P."/>
            <person name="Lindquist E."/>
            <person name="Shapiro H."/>
            <person name="Lucas S.M."/>
            <person name="Grimwood J."/>
            <person name="Schmutz J."/>
            <person name="Cardol P."/>
            <person name="Cerutti H."/>
            <person name="Chanfreau G."/>
            <person name="Chen C.L."/>
            <person name="Cognat V."/>
            <person name="Croft M.T."/>
            <person name="Dent R."/>
            <person name="Dutcher S."/>
            <person name="Fernandez E."/>
            <person name="Fukuzawa H."/>
            <person name="Gonzalez-Ballester D."/>
            <person name="Gonzalez-Halphen D."/>
            <person name="Hallmann A."/>
            <person name="Hanikenne M."/>
            <person name="Hippler M."/>
            <person name="Inwood W."/>
            <person name="Jabbari K."/>
            <person name="Kalanon M."/>
            <person name="Kuras R."/>
            <person name="Lefebvre P.A."/>
            <person name="Lemaire S.D."/>
            <person name="Lobanov A.V."/>
            <person name="Lohr M."/>
            <person name="Manuell A."/>
            <person name="Meier I."/>
            <person name="Mets L."/>
            <person name="Mittag M."/>
            <person name="Mittelmeier T."/>
            <person name="Moroney J.V."/>
            <person name="Moseley J."/>
            <person name="Napoli C."/>
            <person name="Nedelcu A.M."/>
            <person name="Niyogi K."/>
            <person name="Novoselov S.V."/>
            <person name="Paulsen I.T."/>
            <person name="Pazour G."/>
            <person name="Purton S."/>
            <person name="Ral J.P."/>
            <person name="Riano-Pachon D.M."/>
            <person name="Riekhof W."/>
            <person name="Rymarquis L."/>
            <person name="Schroda M."/>
            <person name="Stern D."/>
            <person name="Umen J."/>
            <person name="Willows R."/>
            <person name="Wilson N."/>
            <person name="Zimmer S.L."/>
            <person name="Allmer J."/>
            <person name="Balk J."/>
            <person name="Bisova K."/>
            <person name="Chen C.J."/>
            <person name="Elias M."/>
            <person name="Gendler K."/>
            <person name="Hauser C."/>
            <person name="Lamb M.R."/>
            <person name="Ledford H."/>
            <person name="Long J.C."/>
            <person name="Minagawa J."/>
            <person name="Page M.D."/>
            <person name="Pan J."/>
            <person name="Pootakham W."/>
            <person name="Roje S."/>
            <person name="Rose A."/>
            <person name="Stahlberg E."/>
            <person name="Terauchi A.M."/>
            <person name="Yang P."/>
            <person name="Ball S."/>
            <person name="Bowler C."/>
            <person name="Dieckmann C.L."/>
            <person name="Gladyshev V.N."/>
            <person name="Green P."/>
            <person name="Jorgensen R."/>
            <person name="Mayfield S."/>
            <person name="Mueller-Roeber B."/>
            <person name="Rajamani S."/>
            <person name="Sayre R.T."/>
            <person name="Brokstein P."/>
            <person name="Dubchak I."/>
            <person name="Goodstein D."/>
            <person name="Hornick L."/>
            <person name="Huang Y.W."/>
            <person name="Jhaveri J."/>
            <person name="Luo Y."/>
            <person name="Martinez D."/>
            <person name="Ngau W.C."/>
            <person name="Otillar B."/>
            <person name="Poliakov A."/>
            <person name="Porter A."/>
            <person name="Szajkowski L."/>
            <person name="Werner G."/>
            <person name="Zhou K."/>
            <person name="Grigoriev I.V."/>
            <person name="Rokhsar D.S."/>
            <person name="Grossman A.R."/>
        </authorList>
    </citation>
    <scope>NUCLEOTIDE SEQUENCE [LARGE SCALE GENOMIC DNA]</scope>
    <source>
        <strain evidence="2">CC-503</strain>
    </source>
</reference>
<evidence type="ECO:0000313" key="2">
    <source>
        <dbReference type="Proteomes" id="UP000006906"/>
    </source>
</evidence>
<dbReference type="InParanoid" id="A8HPZ5"/>
<proteinExistence type="predicted"/>
<sequence length="313" mass="33420">MFWGDVVYYVPFGPLTCMLMGIIGTGIWVHYTAYMYNQVTWALEILGPTVTAHDLGRMHEAIIATSTVYMLFAFFNFLVGLWRKIIQVKQDTEGYDAKTGKIYRIVVLLLGFSWWIQVAWLVLLLMGCGIFAVDAYVAYRIMEKVQQNQGAMAGVYSAWVTGAATGWSINPAALAAAGGDLIVAVSDGNGWPRAVTCPSTCLNLASYPIVAVDPDQACVCDPLTIAHAMEALNNALSSTAGMFVGLWFMWVFGMFFQSILTADFVRSDCEAKAQEGALGVAGGGANGGGAGGGGKSFGARGAASFGGRGYNKL</sequence>
<dbReference type="OrthoDB" id="528997at2759"/>
<dbReference type="RefSeq" id="XP_001689530.1">
    <property type="nucleotide sequence ID" value="XM_001689478.2"/>
</dbReference>
<organism evidence="1 2">
    <name type="scientific">Chlamydomonas reinhardtii</name>
    <name type="common">Chlamydomonas smithii</name>
    <dbReference type="NCBI Taxonomy" id="3055"/>
    <lineage>
        <taxon>Eukaryota</taxon>
        <taxon>Viridiplantae</taxon>
        <taxon>Chlorophyta</taxon>
        <taxon>core chlorophytes</taxon>
        <taxon>Chlorophyceae</taxon>
        <taxon>CS clade</taxon>
        <taxon>Chlamydomonadales</taxon>
        <taxon>Chlamydomonadaceae</taxon>
        <taxon>Chlamydomonas</taxon>
    </lineage>
</organism>
<dbReference type="KEGG" id="cre:CHLRE_01g023200v5"/>
<name>A8HPZ5_CHLRE</name>
<dbReference type="Gramene" id="PNW88298">
    <property type="protein sequence ID" value="PNW88298"/>
    <property type="gene ID" value="CHLRE_01g023200v5"/>
</dbReference>